<keyword evidence="3" id="KW-0050">Antiport</keyword>
<dbReference type="Pfam" id="PF03553">
    <property type="entry name" value="Na_H_antiporter"/>
    <property type="match status" value="1"/>
</dbReference>
<evidence type="ECO:0000256" key="8">
    <source>
        <dbReference type="ARBA" id="ARBA00038435"/>
    </source>
</evidence>
<comment type="caution">
    <text evidence="11">The sequence shown here is derived from an EMBL/GenBank/DDBJ whole genome shotgun (WGS) entry which is preliminary data.</text>
</comment>
<dbReference type="PANTHER" id="PTHR33451">
    <property type="entry name" value="MALATE-2H(+)/NA(+)-LACTATE ANTIPORTER"/>
    <property type="match status" value="1"/>
</dbReference>
<name>A0ABU5C425_9BACI</name>
<keyword evidence="6 9" id="KW-1133">Transmembrane helix</keyword>
<evidence type="ECO:0000256" key="6">
    <source>
        <dbReference type="ARBA" id="ARBA00022989"/>
    </source>
</evidence>
<evidence type="ECO:0000256" key="1">
    <source>
        <dbReference type="ARBA" id="ARBA00004651"/>
    </source>
</evidence>
<proteinExistence type="inferred from homology"/>
<protein>
    <submittedName>
        <fullName evidence="11">Na+/H+ antiporter NhaC family protein</fullName>
    </submittedName>
</protein>
<dbReference type="PANTHER" id="PTHR33451:SF3">
    <property type="entry name" value="MALATE-2H(+)_NA(+)-LACTATE ANTIPORTER"/>
    <property type="match status" value="1"/>
</dbReference>
<feature type="transmembrane region" description="Helical" evidence="9">
    <location>
        <begin position="33"/>
        <end position="51"/>
    </location>
</feature>
<evidence type="ECO:0000256" key="4">
    <source>
        <dbReference type="ARBA" id="ARBA00022475"/>
    </source>
</evidence>
<comment type="similarity">
    <text evidence="8">Belongs to the NhaC Na(+)/H(+) (TC 2.A.35) antiporter family.</text>
</comment>
<feature type="transmembrane region" description="Helical" evidence="9">
    <location>
        <begin position="101"/>
        <end position="118"/>
    </location>
</feature>
<comment type="subcellular location">
    <subcellularLocation>
        <location evidence="1">Cell membrane</location>
        <topology evidence="1">Multi-pass membrane protein</topology>
    </subcellularLocation>
</comment>
<evidence type="ECO:0000259" key="10">
    <source>
        <dbReference type="Pfam" id="PF03553"/>
    </source>
</evidence>
<keyword evidence="5 9" id="KW-0812">Transmembrane</keyword>
<evidence type="ECO:0000313" key="12">
    <source>
        <dbReference type="Proteomes" id="UP001281447"/>
    </source>
</evidence>
<feature type="transmembrane region" description="Helical" evidence="9">
    <location>
        <begin position="72"/>
        <end position="95"/>
    </location>
</feature>
<organism evidence="11 12">
    <name type="scientific">Tigheibacillus halophilus</name>
    <dbReference type="NCBI Taxonomy" id="361280"/>
    <lineage>
        <taxon>Bacteria</taxon>
        <taxon>Bacillati</taxon>
        <taxon>Bacillota</taxon>
        <taxon>Bacilli</taxon>
        <taxon>Bacillales</taxon>
        <taxon>Bacillaceae</taxon>
        <taxon>Tigheibacillus</taxon>
    </lineage>
</organism>
<evidence type="ECO:0000256" key="2">
    <source>
        <dbReference type="ARBA" id="ARBA00022448"/>
    </source>
</evidence>
<dbReference type="InterPro" id="IPR018461">
    <property type="entry name" value="Na/H_Antiport_NhaC-like_C"/>
</dbReference>
<evidence type="ECO:0000313" key="11">
    <source>
        <dbReference type="EMBL" id="MDY0393626.1"/>
    </source>
</evidence>
<reference evidence="11 12" key="1">
    <citation type="submission" date="2023-10" db="EMBL/GenBank/DDBJ databases">
        <title>Virgibacillus halophilus 5B73C genome.</title>
        <authorList>
            <person name="Miliotis G."/>
            <person name="Sengupta P."/>
            <person name="Hameed A."/>
            <person name="Chuvochina M."/>
            <person name="Mcdonagh F."/>
            <person name="Simpson A.C."/>
            <person name="Singh N.K."/>
            <person name="Rekha P.D."/>
            <person name="Raman K."/>
            <person name="Hugenholtz P."/>
            <person name="Venkateswaran K."/>
        </authorList>
    </citation>
    <scope>NUCLEOTIDE SEQUENCE [LARGE SCALE GENOMIC DNA]</scope>
    <source>
        <strain evidence="11 12">5B73C</strain>
    </source>
</reference>
<keyword evidence="7 9" id="KW-0472">Membrane</keyword>
<evidence type="ECO:0000256" key="5">
    <source>
        <dbReference type="ARBA" id="ARBA00022692"/>
    </source>
</evidence>
<evidence type="ECO:0000256" key="7">
    <source>
        <dbReference type="ARBA" id="ARBA00023136"/>
    </source>
</evidence>
<feature type="domain" description="Na+/H+ antiporter NhaC-like C-terminal" evidence="10">
    <location>
        <begin position="1"/>
        <end position="153"/>
    </location>
</feature>
<dbReference type="Proteomes" id="UP001281447">
    <property type="component" value="Unassembled WGS sequence"/>
</dbReference>
<dbReference type="InterPro" id="IPR052180">
    <property type="entry name" value="NhaC_Na-H+_Antiporter"/>
</dbReference>
<sequence>MLFFGDKLSPLSDTTNIAPAMAETDLFSHVKHMLWDTIPAFVISLILYWLVSKTSSANGGSDANVIEAMKTGLDHVFVIHPLLLLMPVFTIILMIKRAPAIPALMGVSMLGGLLAILVQGTSVTSVIHVMTDGFHVASGVKEVDALLNRGGIDVHAWDSRFANAGDGAWRYFRGDGVL</sequence>
<dbReference type="EMBL" id="JAWDIP010000003">
    <property type="protein sequence ID" value="MDY0393626.1"/>
    <property type="molecule type" value="Genomic_DNA"/>
</dbReference>
<gene>
    <name evidence="11" type="ORF">RWE15_03195</name>
</gene>
<accession>A0ABU5C425</accession>
<evidence type="ECO:0000256" key="3">
    <source>
        <dbReference type="ARBA" id="ARBA00022449"/>
    </source>
</evidence>
<evidence type="ECO:0000256" key="9">
    <source>
        <dbReference type="SAM" id="Phobius"/>
    </source>
</evidence>
<keyword evidence="4" id="KW-1003">Cell membrane</keyword>
<keyword evidence="12" id="KW-1185">Reference proteome</keyword>
<keyword evidence="2" id="KW-0813">Transport</keyword>